<dbReference type="AlphaFoldDB" id="A0A5J4S9Q4"/>
<accession>A0A5J4S9Q4</accession>
<gene>
    <name evidence="1" type="ORF">EZS27_009366</name>
</gene>
<dbReference type="EMBL" id="SNRY01000299">
    <property type="protein sequence ID" value="KAA6342906.1"/>
    <property type="molecule type" value="Genomic_DNA"/>
</dbReference>
<name>A0A5J4S9Q4_9ZZZZ</name>
<organism evidence="1">
    <name type="scientific">termite gut metagenome</name>
    <dbReference type="NCBI Taxonomy" id="433724"/>
    <lineage>
        <taxon>unclassified sequences</taxon>
        <taxon>metagenomes</taxon>
        <taxon>organismal metagenomes</taxon>
    </lineage>
</organism>
<proteinExistence type="predicted"/>
<reference evidence="1" key="1">
    <citation type="submission" date="2019-03" db="EMBL/GenBank/DDBJ databases">
        <title>Single cell metagenomics reveals metabolic interactions within the superorganism composed of flagellate Streblomastix strix and complex community of Bacteroidetes bacteria on its surface.</title>
        <authorList>
            <person name="Treitli S.C."/>
            <person name="Kolisko M."/>
            <person name="Husnik F."/>
            <person name="Keeling P."/>
            <person name="Hampl V."/>
        </authorList>
    </citation>
    <scope>NUCLEOTIDE SEQUENCE</scope>
    <source>
        <strain evidence="1">STM</strain>
    </source>
</reference>
<comment type="caution">
    <text evidence="1">The sequence shown here is derived from an EMBL/GenBank/DDBJ whole genome shotgun (WGS) entry which is preliminary data.</text>
</comment>
<sequence>MYIGSKFYTQPYYNSLLSDRERIEQMNEPEVCREYNTDSKQEILEIIEDEIKLCEKKVEEGETRLNL</sequence>
<protein>
    <submittedName>
        <fullName evidence="1">Uncharacterized protein</fullName>
    </submittedName>
</protein>
<evidence type="ECO:0000313" key="1">
    <source>
        <dbReference type="EMBL" id="KAA6342906.1"/>
    </source>
</evidence>